<reference evidence="1 2" key="1">
    <citation type="submission" date="2024-05" db="EMBL/GenBank/DDBJ databases">
        <title>Genetic variation in Jamaican populations of the coffee berry borer (Hypothenemus hampei).</title>
        <authorList>
            <person name="Errbii M."/>
            <person name="Myrie A."/>
        </authorList>
    </citation>
    <scope>NUCLEOTIDE SEQUENCE [LARGE SCALE GENOMIC DNA]</scope>
    <source>
        <strain evidence="1">JA-Hopewell-2020-01-JO</strain>
        <tissue evidence="1">Whole body</tissue>
    </source>
</reference>
<protein>
    <submittedName>
        <fullName evidence="1">Uncharacterized protein</fullName>
    </submittedName>
</protein>
<gene>
    <name evidence="1" type="ORF">ABEB36_015343</name>
</gene>
<dbReference type="Proteomes" id="UP001566132">
    <property type="component" value="Unassembled WGS sequence"/>
</dbReference>
<evidence type="ECO:0000313" key="1">
    <source>
        <dbReference type="EMBL" id="KAL1487962.1"/>
    </source>
</evidence>
<keyword evidence="2" id="KW-1185">Reference proteome</keyword>
<name>A0ABD1DZX6_HYPHA</name>
<dbReference type="EMBL" id="JBDJPC010000016">
    <property type="protein sequence ID" value="KAL1487962.1"/>
    <property type="molecule type" value="Genomic_DNA"/>
</dbReference>
<sequence>MLKQSNSKFPKIGIGQNVLIRIPDVDRGRVATRNILAVVLTEKDDLYQLETATVTCQCYPIVRPTLAPHKQIFFFVVFHNFGAKNSLSVRVKPFVTMMV</sequence>
<comment type="caution">
    <text evidence="1">The sequence shown here is derived from an EMBL/GenBank/DDBJ whole genome shotgun (WGS) entry which is preliminary data.</text>
</comment>
<dbReference type="AlphaFoldDB" id="A0ABD1DZX6"/>
<evidence type="ECO:0000313" key="2">
    <source>
        <dbReference type="Proteomes" id="UP001566132"/>
    </source>
</evidence>
<organism evidence="1 2">
    <name type="scientific">Hypothenemus hampei</name>
    <name type="common">Coffee berry borer</name>
    <dbReference type="NCBI Taxonomy" id="57062"/>
    <lineage>
        <taxon>Eukaryota</taxon>
        <taxon>Metazoa</taxon>
        <taxon>Ecdysozoa</taxon>
        <taxon>Arthropoda</taxon>
        <taxon>Hexapoda</taxon>
        <taxon>Insecta</taxon>
        <taxon>Pterygota</taxon>
        <taxon>Neoptera</taxon>
        <taxon>Endopterygota</taxon>
        <taxon>Coleoptera</taxon>
        <taxon>Polyphaga</taxon>
        <taxon>Cucujiformia</taxon>
        <taxon>Curculionidae</taxon>
        <taxon>Scolytinae</taxon>
        <taxon>Hypothenemus</taxon>
    </lineage>
</organism>
<proteinExistence type="predicted"/>
<accession>A0ABD1DZX6</accession>